<proteinExistence type="inferred from homology"/>
<feature type="transmembrane region" description="Helical" evidence="7">
    <location>
        <begin position="20"/>
        <end position="43"/>
    </location>
</feature>
<dbReference type="AlphaFoldDB" id="A0A6A6RKG4"/>
<keyword evidence="2 7" id="KW-0812">Transmembrane</keyword>
<evidence type="ECO:0000256" key="3">
    <source>
        <dbReference type="ARBA" id="ARBA00022989"/>
    </source>
</evidence>
<feature type="transmembrane region" description="Helical" evidence="7">
    <location>
        <begin position="175"/>
        <end position="195"/>
    </location>
</feature>
<evidence type="ECO:0000256" key="2">
    <source>
        <dbReference type="ARBA" id="ARBA00022692"/>
    </source>
</evidence>
<evidence type="ECO:0000256" key="5">
    <source>
        <dbReference type="ARBA" id="ARBA00038359"/>
    </source>
</evidence>
<evidence type="ECO:0000256" key="6">
    <source>
        <dbReference type="SAM" id="MobiDB-lite"/>
    </source>
</evidence>
<feature type="transmembrane region" description="Helical" evidence="7">
    <location>
        <begin position="55"/>
        <end position="84"/>
    </location>
</feature>
<sequence length="280" mass="31227">MWTIPANNLTASFKANKQWLYVTYFMYQIAEALCQLSICAFYIRLLTSPTSRQLTWALMVLVTCFGIGNTFAMAFQCWPIPFFWDGWRGEMAGACTVDVRLFGFIRGAIEIVLDLTILSLPLPTLYRLQMSTRKKLQVMSMFCVGFVITVVSCLRLHALVAFDQSTNLTYDNTPGVYWCVTEANLFIVVACMPAMRPFLQRSVPSFFSSFRDGNGYASKQQYGSSGPGKGAVRLGNSSENGCGQAPPFGISKTLDVRVYRTDETRSGSDVELVDRPGMAK</sequence>
<feature type="transmembrane region" description="Helical" evidence="7">
    <location>
        <begin position="104"/>
        <end position="126"/>
    </location>
</feature>
<comment type="similarity">
    <text evidence="5">Belongs to the SAT4 family.</text>
</comment>
<feature type="transmembrane region" description="Helical" evidence="7">
    <location>
        <begin position="138"/>
        <end position="160"/>
    </location>
</feature>
<dbReference type="GO" id="GO:0016020">
    <property type="term" value="C:membrane"/>
    <property type="evidence" value="ECO:0007669"/>
    <property type="project" value="UniProtKB-SubCell"/>
</dbReference>
<keyword evidence="10" id="KW-1185">Reference proteome</keyword>
<evidence type="ECO:0000256" key="1">
    <source>
        <dbReference type="ARBA" id="ARBA00004141"/>
    </source>
</evidence>
<dbReference type="PANTHER" id="PTHR33048">
    <property type="entry name" value="PTH11-LIKE INTEGRAL MEMBRANE PROTEIN (AFU_ORTHOLOGUE AFUA_5G11245)"/>
    <property type="match status" value="1"/>
</dbReference>
<comment type="subcellular location">
    <subcellularLocation>
        <location evidence="1">Membrane</location>
        <topology evidence="1">Multi-pass membrane protein</topology>
    </subcellularLocation>
</comment>
<keyword evidence="3 7" id="KW-1133">Transmembrane helix</keyword>
<protein>
    <recommendedName>
        <fullName evidence="8">Rhodopsin domain-containing protein</fullName>
    </recommendedName>
</protein>
<organism evidence="9 10">
    <name type="scientific">Massarina eburnea CBS 473.64</name>
    <dbReference type="NCBI Taxonomy" id="1395130"/>
    <lineage>
        <taxon>Eukaryota</taxon>
        <taxon>Fungi</taxon>
        <taxon>Dikarya</taxon>
        <taxon>Ascomycota</taxon>
        <taxon>Pezizomycotina</taxon>
        <taxon>Dothideomycetes</taxon>
        <taxon>Pleosporomycetidae</taxon>
        <taxon>Pleosporales</taxon>
        <taxon>Massarineae</taxon>
        <taxon>Massarinaceae</taxon>
        <taxon>Massarina</taxon>
    </lineage>
</organism>
<dbReference type="InterPro" id="IPR052337">
    <property type="entry name" value="SAT4-like"/>
</dbReference>
<evidence type="ECO:0000256" key="7">
    <source>
        <dbReference type="SAM" id="Phobius"/>
    </source>
</evidence>
<reference evidence="9" key="1">
    <citation type="journal article" date="2020" name="Stud. Mycol.">
        <title>101 Dothideomycetes genomes: a test case for predicting lifestyles and emergence of pathogens.</title>
        <authorList>
            <person name="Haridas S."/>
            <person name="Albert R."/>
            <person name="Binder M."/>
            <person name="Bloem J."/>
            <person name="Labutti K."/>
            <person name="Salamov A."/>
            <person name="Andreopoulos B."/>
            <person name="Baker S."/>
            <person name="Barry K."/>
            <person name="Bills G."/>
            <person name="Bluhm B."/>
            <person name="Cannon C."/>
            <person name="Castanera R."/>
            <person name="Culley D."/>
            <person name="Daum C."/>
            <person name="Ezra D."/>
            <person name="Gonzalez J."/>
            <person name="Henrissat B."/>
            <person name="Kuo A."/>
            <person name="Liang C."/>
            <person name="Lipzen A."/>
            <person name="Lutzoni F."/>
            <person name="Magnuson J."/>
            <person name="Mondo S."/>
            <person name="Nolan M."/>
            <person name="Ohm R."/>
            <person name="Pangilinan J."/>
            <person name="Park H.-J."/>
            <person name="Ramirez L."/>
            <person name="Alfaro M."/>
            <person name="Sun H."/>
            <person name="Tritt A."/>
            <person name="Yoshinaga Y."/>
            <person name="Zwiers L.-H."/>
            <person name="Turgeon B."/>
            <person name="Goodwin S."/>
            <person name="Spatafora J."/>
            <person name="Crous P."/>
            <person name="Grigoriev I."/>
        </authorList>
    </citation>
    <scope>NUCLEOTIDE SEQUENCE</scope>
    <source>
        <strain evidence="9">CBS 473.64</strain>
    </source>
</reference>
<dbReference type="PANTHER" id="PTHR33048:SF143">
    <property type="entry name" value="EXTRACELLULAR MEMBRANE PROTEIN CFEM DOMAIN-CONTAINING PROTEIN-RELATED"/>
    <property type="match status" value="1"/>
</dbReference>
<accession>A0A6A6RKG4</accession>
<dbReference type="Pfam" id="PF20684">
    <property type="entry name" value="Fung_rhodopsin"/>
    <property type="match status" value="1"/>
</dbReference>
<evidence type="ECO:0000313" key="10">
    <source>
        <dbReference type="Proteomes" id="UP000799753"/>
    </source>
</evidence>
<name>A0A6A6RKG4_9PLEO</name>
<feature type="domain" description="Rhodopsin" evidence="8">
    <location>
        <begin position="2"/>
        <end position="201"/>
    </location>
</feature>
<dbReference type="Proteomes" id="UP000799753">
    <property type="component" value="Unassembled WGS sequence"/>
</dbReference>
<gene>
    <name evidence="9" type="ORF">P280DRAFT_461661</name>
</gene>
<dbReference type="InterPro" id="IPR049326">
    <property type="entry name" value="Rhodopsin_dom_fungi"/>
</dbReference>
<dbReference type="EMBL" id="MU006806">
    <property type="protein sequence ID" value="KAF2635513.1"/>
    <property type="molecule type" value="Genomic_DNA"/>
</dbReference>
<evidence type="ECO:0000313" key="9">
    <source>
        <dbReference type="EMBL" id="KAF2635513.1"/>
    </source>
</evidence>
<dbReference type="OrthoDB" id="2496787at2759"/>
<evidence type="ECO:0000259" key="8">
    <source>
        <dbReference type="Pfam" id="PF20684"/>
    </source>
</evidence>
<evidence type="ECO:0000256" key="4">
    <source>
        <dbReference type="ARBA" id="ARBA00023136"/>
    </source>
</evidence>
<keyword evidence="4 7" id="KW-0472">Membrane</keyword>
<feature type="region of interest" description="Disordered" evidence="6">
    <location>
        <begin position="219"/>
        <end position="247"/>
    </location>
</feature>